<dbReference type="Gene3D" id="2.60.40.10">
    <property type="entry name" value="Immunoglobulins"/>
    <property type="match status" value="1"/>
</dbReference>
<accession>A0A0C3G4P4</accession>
<dbReference type="AlphaFoldDB" id="A0A0C3G4P4"/>
<gene>
    <name evidence="9" type="ORF">PILCRDRAFT_811725</name>
</gene>
<dbReference type="PROSITE" id="PS51820">
    <property type="entry name" value="PA14"/>
    <property type="match status" value="1"/>
</dbReference>
<protein>
    <recommendedName>
        <fullName evidence="3 7">beta-glucosidase</fullName>
        <ecNumber evidence="3 7">3.2.1.21</ecNumber>
    </recommendedName>
</protein>
<dbReference type="InterPro" id="IPR017853">
    <property type="entry name" value="GH"/>
</dbReference>
<dbReference type="SMART" id="SM01217">
    <property type="entry name" value="Fn3_like"/>
    <property type="match status" value="1"/>
</dbReference>
<comment type="pathway">
    <text evidence="7">Glycan metabolism; cellulose degradation.</text>
</comment>
<dbReference type="InterPro" id="IPR001764">
    <property type="entry name" value="Glyco_hydro_3_N"/>
</dbReference>
<dbReference type="Gene3D" id="3.40.50.1700">
    <property type="entry name" value="Glycoside hydrolase family 3 C-terminal domain"/>
    <property type="match status" value="1"/>
</dbReference>
<proteinExistence type="inferred from homology"/>
<dbReference type="HOGENOM" id="CLU_004542_4_0_1"/>
<sequence>MPQQLAADFDVEEVLGKLNMSAKIKLLSGKGWWHTESIPEVGIPSMRFSDGPNGVRGTRFFNGVPSSCFPSSTGLGSTFDVDLALKVGKALGDESRAKGCHVLLAPTVNTQRSPLGGRGFESFSEDPHLNGTIAAAYINGLQSKGVASTIKHYVANDQEFERMSISSDVGERALREIYLKPFQIALKHANPWALMTSYNRVNGTHVSEDKRLLDDILRKEWGYKGMTMSDWIGIYSTSQSIKAGLNLEMPGPPIMRGKAVERALIGEKLFPSDIDNSVRKILELLKHAYASGVPFDAPEEGVDTPELRRLLRTAAGDAIVLLKNDKNVLPLSTKGDIKTIAVIGPNAKQAMTSGGGSARLLSTYTVSPLEGISAAAKEIGAKVTYGIGASSHKFLPLLDPYIRQKDGQPGALVEFWNESPEETFLNVDADIGKPLKQCVWSTPTLGSNCFLMDGVDEEKVHELCWIRFSTKFVPDEDGDWEVGLTIAGSGNLFIDGKLVIDLSTNPKQGESFFGLGTIDLRKVVKGLKAGQSYDMEIRLNNSAFVARGTPFTCRGGIRLGAIPQVDDEEAIRHAATLAKEADATVLVIGLNHDWESEGYDRQDLELPGLTNRLVQEVLKADPNAIIVNQSGTPVSMPWIADASTLLQAFYGGNELGNGLADVIFGKVNPSGKLALTFPKRLEDNPSYLSFGNKGEVRGRISYNEGIYVGYRGYEKQDIAPLFSFGYGLSYTSFSYADLSTTSVSPEGNFTVSFTVKNTGKFAGREVAQVYIADPQSSLPRPVKELKGFSKVLLTPGESKKVTVELGRDAISFYDDRQAAWVAEKGTFEVLIAASVTDIKLKGEVVLEKSFTWTGL</sequence>
<reference evidence="10" key="2">
    <citation type="submission" date="2015-01" db="EMBL/GenBank/DDBJ databases">
        <title>Evolutionary Origins and Diversification of the Mycorrhizal Mutualists.</title>
        <authorList>
            <consortium name="DOE Joint Genome Institute"/>
            <consortium name="Mycorrhizal Genomics Consortium"/>
            <person name="Kohler A."/>
            <person name="Kuo A."/>
            <person name="Nagy L.G."/>
            <person name="Floudas D."/>
            <person name="Copeland A."/>
            <person name="Barry K.W."/>
            <person name="Cichocki N."/>
            <person name="Veneault-Fourrey C."/>
            <person name="LaButti K."/>
            <person name="Lindquist E.A."/>
            <person name="Lipzen A."/>
            <person name="Lundell T."/>
            <person name="Morin E."/>
            <person name="Murat C."/>
            <person name="Riley R."/>
            <person name="Ohm R."/>
            <person name="Sun H."/>
            <person name="Tunlid A."/>
            <person name="Henrissat B."/>
            <person name="Grigoriev I.V."/>
            <person name="Hibbett D.S."/>
            <person name="Martin F."/>
        </authorList>
    </citation>
    <scope>NUCLEOTIDE SEQUENCE [LARGE SCALE GENOMIC DNA]</scope>
    <source>
        <strain evidence="10">F 1598</strain>
    </source>
</reference>
<dbReference type="SUPFAM" id="SSF51445">
    <property type="entry name" value="(Trans)glycosidases"/>
    <property type="match status" value="1"/>
</dbReference>
<comment type="catalytic activity">
    <reaction evidence="1 7">
        <text>Hydrolysis of terminal, non-reducing beta-D-glucosyl residues with release of beta-D-glucose.</text>
        <dbReference type="EC" id="3.2.1.21"/>
    </reaction>
</comment>
<organism evidence="9 10">
    <name type="scientific">Piloderma croceum (strain F 1598)</name>
    <dbReference type="NCBI Taxonomy" id="765440"/>
    <lineage>
        <taxon>Eukaryota</taxon>
        <taxon>Fungi</taxon>
        <taxon>Dikarya</taxon>
        <taxon>Basidiomycota</taxon>
        <taxon>Agaricomycotina</taxon>
        <taxon>Agaricomycetes</taxon>
        <taxon>Agaricomycetidae</taxon>
        <taxon>Atheliales</taxon>
        <taxon>Atheliaceae</taxon>
        <taxon>Piloderma</taxon>
    </lineage>
</organism>
<dbReference type="FunFam" id="2.60.40.10:FF:000495">
    <property type="entry name" value="Periplasmic beta-glucosidase"/>
    <property type="match status" value="1"/>
</dbReference>
<dbReference type="PROSITE" id="PS00775">
    <property type="entry name" value="GLYCOSYL_HYDROL_F3"/>
    <property type="match status" value="1"/>
</dbReference>
<dbReference type="InterPro" id="IPR002772">
    <property type="entry name" value="Glyco_hydro_3_C"/>
</dbReference>
<keyword evidence="7" id="KW-0624">Polysaccharide degradation</keyword>
<evidence type="ECO:0000256" key="1">
    <source>
        <dbReference type="ARBA" id="ARBA00000448"/>
    </source>
</evidence>
<dbReference type="InterPro" id="IPR019800">
    <property type="entry name" value="Glyco_hydro_3_AS"/>
</dbReference>
<evidence type="ECO:0000259" key="8">
    <source>
        <dbReference type="PROSITE" id="PS51820"/>
    </source>
</evidence>
<dbReference type="Proteomes" id="UP000054166">
    <property type="component" value="Unassembled WGS sequence"/>
</dbReference>
<evidence type="ECO:0000256" key="4">
    <source>
        <dbReference type="ARBA" id="ARBA00022801"/>
    </source>
</evidence>
<keyword evidence="5 7" id="KW-0119">Carbohydrate metabolism</keyword>
<dbReference type="GO" id="GO:0008422">
    <property type="term" value="F:beta-glucosidase activity"/>
    <property type="evidence" value="ECO:0007669"/>
    <property type="project" value="UniProtKB-EC"/>
</dbReference>
<dbReference type="UniPathway" id="UPA00696"/>
<dbReference type="Gene3D" id="3.20.20.300">
    <property type="entry name" value="Glycoside hydrolase, family 3, N-terminal domain"/>
    <property type="match status" value="1"/>
</dbReference>
<dbReference type="PANTHER" id="PTHR42715:SF10">
    <property type="entry name" value="BETA-GLUCOSIDASE"/>
    <property type="match status" value="1"/>
</dbReference>
<comment type="similarity">
    <text evidence="2 7">Belongs to the glycosyl hydrolase 3 family.</text>
</comment>
<evidence type="ECO:0000256" key="2">
    <source>
        <dbReference type="ARBA" id="ARBA00005336"/>
    </source>
</evidence>
<dbReference type="PANTHER" id="PTHR42715">
    <property type="entry name" value="BETA-GLUCOSIDASE"/>
    <property type="match status" value="1"/>
</dbReference>
<dbReference type="EC" id="3.2.1.21" evidence="3 7"/>
<evidence type="ECO:0000256" key="5">
    <source>
        <dbReference type="ARBA" id="ARBA00023277"/>
    </source>
</evidence>
<keyword evidence="10" id="KW-1185">Reference proteome</keyword>
<dbReference type="STRING" id="765440.A0A0C3G4P4"/>
<dbReference type="FunCoup" id="A0A0C3G4P4">
    <property type="interactions" value="36"/>
</dbReference>
<dbReference type="Pfam" id="PF07691">
    <property type="entry name" value="PA14"/>
    <property type="match status" value="1"/>
</dbReference>
<dbReference type="Gene3D" id="2.60.120.260">
    <property type="entry name" value="Galactose-binding domain-like"/>
    <property type="match status" value="1"/>
</dbReference>
<dbReference type="InterPro" id="IPR037524">
    <property type="entry name" value="PA14/GLEYA"/>
</dbReference>
<dbReference type="InterPro" id="IPR026891">
    <property type="entry name" value="Fn3-like"/>
</dbReference>
<dbReference type="InterPro" id="IPR011658">
    <property type="entry name" value="PA14_dom"/>
</dbReference>
<dbReference type="Pfam" id="PF00933">
    <property type="entry name" value="Glyco_hydro_3"/>
    <property type="match status" value="1"/>
</dbReference>
<dbReference type="Pfam" id="PF01915">
    <property type="entry name" value="Glyco_hydro_3_C"/>
    <property type="match status" value="1"/>
</dbReference>
<feature type="domain" description="PA14" evidence="8">
    <location>
        <begin position="406"/>
        <end position="575"/>
    </location>
</feature>
<keyword evidence="4 7" id="KW-0378">Hydrolase</keyword>
<evidence type="ECO:0000313" key="10">
    <source>
        <dbReference type="Proteomes" id="UP000054166"/>
    </source>
</evidence>
<keyword evidence="6 7" id="KW-0326">Glycosidase</keyword>
<dbReference type="InterPro" id="IPR013783">
    <property type="entry name" value="Ig-like_fold"/>
</dbReference>
<reference evidence="9 10" key="1">
    <citation type="submission" date="2014-04" db="EMBL/GenBank/DDBJ databases">
        <authorList>
            <consortium name="DOE Joint Genome Institute"/>
            <person name="Kuo A."/>
            <person name="Tarkka M."/>
            <person name="Buscot F."/>
            <person name="Kohler A."/>
            <person name="Nagy L.G."/>
            <person name="Floudas D."/>
            <person name="Copeland A."/>
            <person name="Barry K.W."/>
            <person name="Cichocki N."/>
            <person name="Veneault-Fourrey C."/>
            <person name="LaButti K."/>
            <person name="Lindquist E.A."/>
            <person name="Lipzen A."/>
            <person name="Lundell T."/>
            <person name="Morin E."/>
            <person name="Murat C."/>
            <person name="Sun H."/>
            <person name="Tunlid A."/>
            <person name="Henrissat B."/>
            <person name="Grigoriev I.V."/>
            <person name="Hibbett D.S."/>
            <person name="Martin F."/>
            <person name="Nordberg H.P."/>
            <person name="Cantor M.N."/>
            <person name="Hua S.X."/>
        </authorList>
    </citation>
    <scope>NUCLEOTIDE SEQUENCE [LARGE SCALE GENOMIC DNA]</scope>
    <source>
        <strain evidence="9 10">F 1598</strain>
    </source>
</reference>
<dbReference type="GO" id="GO:0030245">
    <property type="term" value="P:cellulose catabolic process"/>
    <property type="evidence" value="ECO:0007669"/>
    <property type="project" value="UniProtKB-UniPathway"/>
</dbReference>
<dbReference type="InterPro" id="IPR050288">
    <property type="entry name" value="Cellulose_deg_GH3"/>
</dbReference>
<evidence type="ECO:0000256" key="6">
    <source>
        <dbReference type="ARBA" id="ARBA00023295"/>
    </source>
</evidence>
<dbReference type="Pfam" id="PF14310">
    <property type="entry name" value="Fn3-like"/>
    <property type="match status" value="1"/>
</dbReference>
<evidence type="ECO:0000256" key="3">
    <source>
        <dbReference type="ARBA" id="ARBA00012744"/>
    </source>
</evidence>
<evidence type="ECO:0000256" key="7">
    <source>
        <dbReference type="RuleBase" id="RU361161"/>
    </source>
</evidence>
<evidence type="ECO:0000313" key="9">
    <source>
        <dbReference type="EMBL" id="KIM91215.1"/>
    </source>
</evidence>
<dbReference type="InParanoid" id="A0A0C3G4P4"/>
<dbReference type="OrthoDB" id="47059at2759"/>
<dbReference type="EMBL" id="KN832972">
    <property type="protein sequence ID" value="KIM91215.1"/>
    <property type="molecule type" value="Genomic_DNA"/>
</dbReference>
<name>A0A0C3G4P4_PILCF</name>
<dbReference type="SUPFAM" id="SSF52279">
    <property type="entry name" value="Beta-D-glucan exohydrolase, C-terminal domain"/>
    <property type="match status" value="1"/>
</dbReference>
<dbReference type="PRINTS" id="PR00133">
    <property type="entry name" value="GLHYDRLASE3"/>
</dbReference>
<dbReference type="InterPro" id="IPR036962">
    <property type="entry name" value="Glyco_hydro_3_N_sf"/>
</dbReference>
<dbReference type="InterPro" id="IPR036881">
    <property type="entry name" value="Glyco_hydro_3_C_sf"/>
</dbReference>